<protein>
    <submittedName>
        <fullName evidence="1">Uncharacterized protein</fullName>
    </submittedName>
</protein>
<name>A0A0F3GNF8_9BACT</name>
<gene>
    <name evidence="1" type="ORF">MBAV_004468</name>
</gene>
<dbReference type="EMBL" id="LACI01001947">
    <property type="protein sequence ID" value="KJU83337.1"/>
    <property type="molecule type" value="Genomic_DNA"/>
</dbReference>
<organism evidence="1 2">
    <name type="scientific">Candidatus Magnetobacterium bavaricum</name>
    <dbReference type="NCBI Taxonomy" id="29290"/>
    <lineage>
        <taxon>Bacteria</taxon>
        <taxon>Pseudomonadati</taxon>
        <taxon>Nitrospirota</taxon>
        <taxon>Thermodesulfovibrionia</taxon>
        <taxon>Thermodesulfovibrionales</taxon>
        <taxon>Candidatus Magnetobacteriaceae</taxon>
        <taxon>Candidatus Magnetobacterium</taxon>
    </lineage>
</organism>
<dbReference type="Proteomes" id="UP000033423">
    <property type="component" value="Unassembled WGS sequence"/>
</dbReference>
<evidence type="ECO:0000313" key="2">
    <source>
        <dbReference type="Proteomes" id="UP000033423"/>
    </source>
</evidence>
<reference evidence="1 2" key="1">
    <citation type="submission" date="2015-02" db="EMBL/GenBank/DDBJ databases">
        <title>Single-cell genomics of uncultivated deep-branching MTB reveals a conserved set of magnetosome genes.</title>
        <authorList>
            <person name="Kolinko S."/>
            <person name="Richter M."/>
            <person name="Glockner F.O."/>
            <person name="Brachmann A."/>
            <person name="Schuler D."/>
        </authorList>
    </citation>
    <scope>NUCLEOTIDE SEQUENCE [LARGE SCALE GENOMIC DNA]</scope>
    <source>
        <strain evidence="1">TM-1</strain>
    </source>
</reference>
<keyword evidence="2" id="KW-1185">Reference proteome</keyword>
<evidence type="ECO:0000313" key="1">
    <source>
        <dbReference type="EMBL" id="KJU83337.1"/>
    </source>
</evidence>
<sequence length="132" mass="14645">MRLEKWSPAFAGMTANGVFVPSMPAPGLNRGHCRANRNPETAKPYIIYVLFNCPRRAFSLSTIIDVATVGLLLPLMPCKRSRIPSIPLKRIVTSSSSGRRRHCLKNCSTFSMLCESDSMSLRLSKLAPAFME</sequence>
<accession>A0A0F3GNF8</accession>
<proteinExistence type="predicted"/>
<comment type="caution">
    <text evidence="1">The sequence shown here is derived from an EMBL/GenBank/DDBJ whole genome shotgun (WGS) entry which is preliminary data.</text>
</comment>
<dbReference type="AlphaFoldDB" id="A0A0F3GNF8"/>